<dbReference type="EMBL" id="JBHTIU010000039">
    <property type="protein sequence ID" value="MFD0870097.1"/>
    <property type="molecule type" value="Genomic_DNA"/>
</dbReference>
<dbReference type="PROSITE" id="PS51677">
    <property type="entry name" value="NODB"/>
    <property type="match status" value="1"/>
</dbReference>
<name>A0ABW3D9F8_9BACL</name>
<feature type="region of interest" description="Disordered" evidence="1">
    <location>
        <begin position="27"/>
        <end position="111"/>
    </location>
</feature>
<reference evidence="5" key="1">
    <citation type="journal article" date="2019" name="Int. J. Syst. Evol. Microbiol.">
        <title>The Global Catalogue of Microorganisms (GCM) 10K type strain sequencing project: providing services to taxonomists for standard genome sequencing and annotation.</title>
        <authorList>
            <consortium name="The Broad Institute Genomics Platform"/>
            <consortium name="The Broad Institute Genome Sequencing Center for Infectious Disease"/>
            <person name="Wu L."/>
            <person name="Ma J."/>
        </authorList>
    </citation>
    <scope>NUCLEOTIDE SEQUENCE [LARGE SCALE GENOMIC DNA]</scope>
    <source>
        <strain evidence="5">CCUG 57263</strain>
    </source>
</reference>
<comment type="caution">
    <text evidence="4">The sequence shown here is derived from an EMBL/GenBank/DDBJ whole genome shotgun (WGS) entry which is preliminary data.</text>
</comment>
<gene>
    <name evidence="4" type="ORF">ACFQ03_13125</name>
</gene>
<evidence type="ECO:0000256" key="1">
    <source>
        <dbReference type="SAM" id="MobiDB-lite"/>
    </source>
</evidence>
<evidence type="ECO:0000313" key="4">
    <source>
        <dbReference type="EMBL" id="MFD0870097.1"/>
    </source>
</evidence>
<keyword evidence="2" id="KW-0732">Signal</keyword>
<dbReference type="Gene3D" id="3.20.20.370">
    <property type="entry name" value="Glycoside hydrolase/deacetylase"/>
    <property type="match status" value="1"/>
</dbReference>
<dbReference type="InterPro" id="IPR002509">
    <property type="entry name" value="NODB_dom"/>
</dbReference>
<dbReference type="SUPFAM" id="SSF88713">
    <property type="entry name" value="Glycoside hydrolase/deacetylase"/>
    <property type="match status" value="1"/>
</dbReference>
<evidence type="ECO:0000313" key="5">
    <source>
        <dbReference type="Proteomes" id="UP001597120"/>
    </source>
</evidence>
<dbReference type="PANTHER" id="PTHR10587:SF78">
    <property type="entry name" value="PEPTIDOGLYCAN-N-ACETYLMURAMIC ACID DEACETYLASE PDAA"/>
    <property type="match status" value="1"/>
</dbReference>
<dbReference type="PANTHER" id="PTHR10587">
    <property type="entry name" value="GLYCOSYL TRANSFERASE-RELATED"/>
    <property type="match status" value="1"/>
</dbReference>
<dbReference type="Pfam" id="PF01522">
    <property type="entry name" value="Polysacc_deac_1"/>
    <property type="match status" value="1"/>
</dbReference>
<organism evidence="4 5">
    <name type="scientific">Paenibacillus residui</name>
    <dbReference type="NCBI Taxonomy" id="629724"/>
    <lineage>
        <taxon>Bacteria</taxon>
        <taxon>Bacillati</taxon>
        <taxon>Bacillota</taxon>
        <taxon>Bacilli</taxon>
        <taxon>Bacillales</taxon>
        <taxon>Paenibacillaceae</taxon>
        <taxon>Paenibacillus</taxon>
    </lineage>
</organism>
<proteinExistence type="predicted"/>
<feature type="compositionally biased region" description="Pro residues" evidence="1">
    <location>
        <begin position="73"/>
        <end position="93"/>
    </location>
</feature>
<sequence length="336" mass="37322">MIKIKFTAYIAVLVTASALLQACSGASRPALPEDTPTVTASPSPRPSEAPAETPAASPSPSPSVTPEGTPEPSDTPEPAPTESPKPSLTPAPTPQQTAKPEPSPAPEDPSRKAVSWYYMKKGKGEVPGFPSETKQYKPDHRVIYVGTGKKVYLTFDTGGPLGDVDKMLQTLKDNDVKANYFLAGYNVKKHPDFLKRLVEDGHLVGNHTMTHKDLTTLTDEQVKQDLEEYERMYEEITGEPIPRFFRFPYGKYSMHLLDLVSGMDYSSVFWSTAMRDWEPRENGAEDPYNDIMNNLHDGNIILMHQGSEENIEALDRIIKAIKEEGYEFGLLTDFEQ</sequence>
<feature type="chain" id="PRO_5045418571" evidence="2">
    <location>
        <begin position="23"/>
        <end position="336"/>
    </location>
</feature>
<feature type="domain" description="NodB homology" evidence="3">
    <location>
        <begin position="149"/>
        <end position="329"/>
    </location>
</feature>
<feature type="signal peptide" evidence="2">
    <location>
        <begin position="1"/>
        <end position="22"/>
    </location>
</feature>
<keyword evidence="5" id="KW-1185">Reference proteome</keyword>
<dbReference type="InterPro" id="IPR011330">
    <property type="entry name" value="Glyco_hydro/deAcase_b/a-brl"/>
</dbReference>
<evidence type="ECO:0000259" key="3">
    <source>
        <dbReference type="PROSITE" id="PS51677"/>
    </source>
</evidence>
<dbReference type="Proteomes" id="UP001597120">
    <property type="component" value="Unassembled WGS sequence"/>
</dbReference>
<protein>
    <submittedName>
        <fullName evidence="4">Polysaccharide deacetylase family protein</fullName>
    </submittedName>
</protein>
<evidence type="ECO:0000256" key="2">
    <source>
        <dbReference type="SAM" id="SignalP"/>
    </source>
</evidence>
<accession>A0ABW3D9F8</accession>
<dbReference type="RefSeq" id="WP_379288598.1">
    <property type="nucleotide sequence ID" value="NZ_JBHTIU010000039.1"/>
</dbReference>
<dbReference type="InterPro" id="IPR050248">
    <property type="entry name" value="Polysacc_deacetylase_ArnD"/>
</dbReference>
<feature type="compositionally biased region" description="Low complexity" evidence="1">
    <location>
        <begin position="39"/>
        <end position="56"/>
    </location>
</feature>
<dbReference type="PROSITE" id="PS51257">
    <property type="entry name" value="PROKAR_LIPOPROTEIN"/>
    <property type="match status" value="1"/>
</dbReference>